<feature type="domain" description="Bacterial virulence factor lipase N-terminal" evidence="1">
    <location>
        <begin position="35"/>
        <end position="260"/>
    </location>
</feature>
<dbReference type="KEGG" id="fes:HER31_02670"/>
<accession>A0A6H1UBC0</accession>
<dbReference type="AlphaFoldDB" id="A0A6H1UBC0"/>
<keyword evidence="3" id="KW-1185">Reference proteome</keyword>
<proteinExistence type="predicted"/>
<evidence type="ECO:0000313" key="2">
    <source>
        <dbReference type="EMBL" id="QIZ75880.1"/>
    </source>
</evidence>
<dbReference type="Proteomes" id="UP000501602">
    <property type="component" value="Chromosome"/>
</dbReference>
<reference evidence="2 3" key="1">
    <citation type="submission" date="2020-04" db="EMBL/GenBank/DDBJ databases">
        <title>Ferrimonas sp. S7 isolated from sea water.</title>
        <authorList>
            <person name="Bae S.S."/>
            <person name="Baek K."/>
        </authorList>
    </citation>
    <scope>NUCLEOTIDE SEQUENCE [LARGE SCALE GENOMIC DNA]</scope>
    <source>
        <strain evidence="2 3">S7</strain>
    </source>
</reference>
<dbReference type="Pfam" id="PF12262">
    <property type="entry name" value="Lipase_bact_N"/>
    <property type="match status" value="1"/>
</dbReference>
<dbReference type="PROSITE" id="PS51257">
    <property type="entry name" value="PROKAR_LIPOPROTEIN"/>
    <property type="match status" value="1"/>
</dbReference>
<dbReference type="NCBIfam" id="TIGR03502">
    <property type="entry name" value="lipase_Pla1_cef"/>
    <property type="match status" value="1"/>
</dbReference>
<dbReference type="InterPro" id="IPR025920">
    <property type="entry name" value="Lipase_bact_N"/>
</dbReference>
<gene>
    <name evidence="2" type="ORF">HER31_02670</name>
</gene>
<protein>
    <submittedName>
        <fullName evidence="2">Lipase</fullName>
    </submittedName>
</protein>
<dbReference type="RefSeq" id="WP_168659141.1">
    <property type="nucleotide sequence ID" value="NZ_CP051180.1"/>
</dbReference>
<dbReference type="SUPFAM" id="SSF53474">
    <property type="entry name" value="alpha/beta-Hydrolases"/>
    <property type="match status" value="1"/>
</dbReference>
<dbReference type="InterPro" id="IPR020009">
    <property type="entry name" value="VolA/Pla-1/cef"/>
</dbReference>
<evidence type="ECO:0000259" key="1">
    <source>
        <dbReference type="Pfam" id="PF12262"/>
    </source>
</evidence>
<organism evidence="2 3">
    <name type="scientific">Ferrimonas lipolytica</name>
    <dbReference type="NCBI Taxonomy" id="2724191"/>
    <lineage>
        <taxon>Bacteria</taxon>
        <taxon>Pseudomonadati</taxon>
        <taxon>Pseudomonadota</taxon>
        <taxon>Gammaproteobacteria</taxon>
        <taxon>Alteromonadales</taxon>
        <taxon>Ferrimonadaceae</taxon>
        <taxon>Ferrimonas</taxon>
    </lineage>
</organism>
<sequence length="835" mass="85383">MKRLMLTVAIGSALGLSGCDGDSQSDFLEEDGVPIEASDGASTRIQFDPTNGLLPLPNDLLFSGTLDGTLEIPGEESGDYLDPQIALGALDGWSTNMPINISLDLFGGKELDPTSAQAAGAVRLFEVTLGGPLSPDPANCGAYPSLSICAVGDELVNGEDFVISATGSSIAIVPIKPLKPTSGYAYVTTDLLTDVEGEPVLGSSTYDTLQLDIQLSEAQAGLKALLDNYNDSLAAAHSLDSESVTYAGVFSTQSIQDSVSTITQLMADGLQATPTQAVSPLFAPAWTVAPTSAGYTVAQALQLTPSMETSYLLADATDVYTAELALPYYLTIPTATNPEVNSRWTALGDSPLAVLQQIDNGMVLENFAAQAIAQGIDPTMVETNPSSLVGASFTLDNGEPADALRHITRFNPVPDPCGGVDLMTCMSGGQNRVTVPVQITMPNPAKFAALGMTIEKPATGWPVAMTLHGIGGTKGTTLPLAGAYSSAGIATATIDMPLHGERGFDLTGDGNYEITATNPSFGEEFAAGNVLLFAKLDSSLTNRDNFRQAIVDHLALRLSLSAFTVAEVTAQVGAGAAPAPTFDMAKVSLQGLSLGGITGTTTTAYANSWPAELGDNPYAITNASLVAPAGGLAGSFVGSASFGPVLYATLVAELAPECIDPATGGVADSPACDAVVDQITAEVIPPFGFASQTAIDAMDPLNHAEMLAATGTPIHLIEVVGDDMQPGDLVLPNTVAGFPLSGTEPLIATMGLDAVTATTMSADGVSGAVRFTKGHHSSVASPFVPAELEGALSPEDAAAATAEMQTQIVSHAASQGAALQVTNGCVVLGGECAAE</sequence>
<dbReference type="Gene3D" id="3.40.50.1820">
    <property type="entry name" value="alpha/beta hydrolase"/>
    <property type="match status" value="1"/>
</dbReference>
<dbReference type="InterPro" id="IPR029058">
    <property type="entry name" value="AB_hydrolase_fold"/>
</dbReference>
<name>A0A6H1UBC0_9GAMM</name>
<evidence type="ECO:0000313" key="3">
    <source>
        <dbReference type="Proteomes" id="UP000501602"/>
    </source>
</evidence>
<dbReference type="EMBL" id="CP051180">
    <property type="protein sequence ID" value="QIZ75880.1"/>
    <property type="molecule type" value="Genomic_DNA"/>
</dbReference>